<dbReference type="Proteomes" id="UP000199497">
    <property type="component" value="Unassembled WGS sequence"/>
</dbReference>
<dbReference type="Pfam" id="PF13622">
    <property type="entry name" value="4HBT_3"/>
    <property type="match status" value="1"/>
</dbReference>
<feature type="domain" description="Acyl-CoA thioesterase-like C-terminal" evidence="2">
    <location>
        <begin position="127"/>
        <end position="257"/>
    </location>
</feature>
<evidence type="ECO:0000313" key="4">
    <source>
        <dbReference type="Proteomes" id="UP000199497"/>
    </source>
</evidence>
<reference evidence="4" key="1">
    <citation type="submission" date="2016-10" db="EMBL/GenBank/DDBJ databases">
        <authorList>
            <person name="Varghese N."/>
            <person name="Submissions S."/>
        </authorList>
    </citation>
    <scope>NUCLEOTIDE SEQUENCE [LARGE SCALE GENOMIC DNA]</scope>
    <source>
        <strain evidence="4">DSM 46732</strain>
    </source>
</reference>
<dbReference type="Gene3D" id="2.40.160.210">
    <property type="entry name" value="Acyl-CoA thioesterase, double hotdog domain"/>
    <property type="match status" value="1"/>
</dbReference>
<evidence type="ECO:0000259" key="1">
    <source>
        <dbReference type="Pfam" id="PF13622"/>
    </source>
</evidence>
<name>A0A1H0WIG3_9ACTN</name>
<sequence length="262" mass="28180">MLTTSEDVFYEPLDEGVFRATEHTVGPWSDKAQHLGPVAALLVRAVERCAPDERRAVRRVSVDVLGPVPVDEVTVRAEVARPGRSVELVTAEIAASGRVAATARAWRMLRSDTTDVAHDDARRLTAPEHCPPMPLPEGWSGGYANALEWRSAASEPAEPGRARVWARQRMPLVAGEEPSPLQRLFAVADCASGVSSSLPFERWAFANTDLTVHLSREPGGEWMGLDARMTLGPDGAGTTRTVLHDAAGPVGQGAQALLPTRL</sequence>
<dbReference type="InterPro" id="IPR049450">
    <property type="entry name" value="ACOT8-like_C"/>
</dbReference>
<keyword evidence="4" id="KW-1185">Reference proteome</keyword>
<accession>A0A1H0WIG3</accession>
<dbReference type="AlphaFoldDB" id="A0A1H0WIG3"/>
<protein>
    <submittedName>
        <fullName evidence="3">Thioesterase-like superfamily protein</fullName>
    </submittedName>
</protein>
<dbReference type="SUPFAM" id="SSF54637">
    <property type="entry name" value="Thioesterase/thiol ester dehydrase-isomerase"/>
    <property type="match status" value="2"/>
</dbReference>
<evidence type="ECO:0000259" key="2">
    <source>
        <dbReference type="Pfam" id="PF20789"/>
    </source>
</evidence>
<dbReference type="InterPro" id="IPR049449">
    <property type="entry name" value="TesB_ACOT8-like_N"/>
</dbReference>
<evidence type="ECO:0000313" key="3">
    <source>
        <dbReference type="EMBL" id="SDP90398.1"/>
    </source>
</evidence>
<proteinExistence type="predicted"/>
<dbReference type="EMBL" id="FNJR01000012">
    <property type="protein sequence ID" value="SDP90398.1"/>
    <property type="molecule type" value="Genomic_DNA"/>
</dbReference>
<dbReference type="InterPro" id="IPR029069">
    <property type="entry name" value="HotDog_dom_sf"/>
</dbReference>
<dbReference type="Pfam" id="PF20789">
    <property type="entry name" value="4HBT_3C"/>
    <property type="match status" value="1"/>
</dbReference>
<dbReference type="STRING" id="405564.SAMN04487905_112133"/>
<feature type="domain" description="Acyl-CoA thioesterase-like N-terminal HotDog" evidence="1">
    <location>
        <begin position="26"/>
        <end position="108"/>
    </location>
</feature>
<dbReference type="InterPro" id="IPR042171">
    <property type="entry name" value="Acyl-CoA_hotdog"/>
</dbReference>
<gene>
    <name evidence="3" type="ORF">SAMN04487905_112133</name>
</gene>
<organism evidence="3 4">
    <name type="scientific">Actinopolyspora xinjiangensis</name>
    <dbReference type="NCBI Taxonomy" id="405564"/>
    <lineage>
        <taxon>Bacteria</taxon>
        <taxon>Bacillati</taxon>
        <taxon>Actinomycetota</taxon>
        <taxon>Actinomycetes</taxon>
        <taxon>Actinopolysporales</taxon>
        <taxon>Actinopolysporaceae</taxon>
        <taxon>Actinopolyspora</taxon>
    </lineage>
</organism>